<dbReference type="Gene3D" id="2.30.40.10">
    <property type="entry name" value="Urease, subunit C, domain 1"/>
    <property type="match status" value="1"/>
</dbReference>
<gene>
    <name evidence="10" type="ORF">IW252_001247</name>
</gene>
<organism evidence="10 11">
    <name type="scientific">Zhihengliuella flava</name>
    <dbReference type="NCBI Taxonomy" id="1285193"/>
    <lineage>
        <taxon>Bacteria</taxon>
        <taxon>Bacillati</taxon>
        <taxon>Actinomycetota</taxon>
        <taxon>Actinomycetes</taxon>
        <taxon>Micrococcales</taxon>
        <taxon>Micrococcaceae</taxon>
        <taxon>Zhihengliuella</taxon>
    </lineage>
</organism>
<feature type="domain" description="Amidohydrolase-related" evidence="9">
    <location>
        <begin position="50"/>
        <end position="376"/>
    </location>
</feature>
<sequence length="389" mass="40272">MSATCVRAAARVVTATAVHEPGWVETAQGRVVAVGSGRHPRVDVDYGEATIVPGFVDIHVHGGGGGSYIDLNPASIRQARQTHLRQGTTTTMASLVTLPMDRLVASVECLADLVEASVVRGIHLEGPWLSAQRCGAHDPEHLCAPTADDVERVLRAGRGHIRLVTIAPELPGALDAIRQVVAAGAVAAVGHTDADWETTRAAIAAGATVGTHLFNAMPPLHHREPGAVAALLEDPRVVVELIADGVHVHPSLMRHIRAMAGDERLALITDAMAAAQLGDGDFDLGSMRVEVRNSVARIASGGSIAGSTATMDALFRGALARAGGRDADSGEEPDAAAWLAAVRQTSTTPARAVGWDDVGDLAPGLRADAVVLDADLRVVDVVLAGATGR</sequence>
<dbReference type="GO" id="GO:0006046">
    <property type="term" value="P:N-acetylglucosamine catabolic process"/>
    <property type="evidence" value="ECO:0007669"/>
    <property type="project" value="TreeGrafter"/>
</dbReference>
<evidence type="ECO:0000256" key="4">
    <source>
        <dbReference type="ARBA" id="ARBA00023277"/>
    </source>
</evidence>
<dbReference type="Proteomes" id="UP000625033">
    <property type="component" value="Unassembled WGS sequence"/>
</dbReference>
<keyword evidence="11" id="KW-1185">Reference proteome</keyword>
<evidence type="ECO:0000256" key="5">
    <source>
        <dbReference type="PIRNR" id="PIRNR038994"/>
    </source>
</evidence>
<dbReference type="Gene3D" id="3.20.20.140">
    <property type="entry name" value="Metal-dependent hydrolases"/>
    <property type="match status" value="1"/>
</dbReference>
<dbReference type="Pfam" id="PF01979">
    <property type="entry name" value="Amidohydro_1"/>
    <property type="match status" value="1"/>
</dbReference>
<feature type="binding site" evidence="8">
    <location>
        <position position="191"/>
    </location>
    <ligand>
        <name>Zn(2+)</name>
        <dbReference type="ChEBI" id="CHEBI:29105"/>
    </ligand>
</feature>
<dbReference type="SUPFAM" id="SSF51556">
    <property type="entry name" value="Metallo-dependent hydrolases"/>
    <property type="match status" value="1"/>
</dbReference>
<accession>A0A931DCY0</accession>
<evidence type="ECO:0000256" key="6">
    <source>
        <dbReference type="PIRSR" id="PIRSR038994-1"/>
    </source>
</evidence>
<feature type="binding site" evidence="7">
    <location>
        <begin position="304"/>
        <end position="306"/>
    </location>
    <ligand>
        <name>substrate</name>
    </ligand>
</feature>
<comment type="caution">
    <text evidence="10">The sequence shown here is derived from an EMBL/GenBank/DDBJ whole genome shotgun (WGS) entry which is preliminary data.</text>
</comment>
<evidence type="ECO:0000256" key="1">
    <source>
        <dbReference type="ARBA" id="ARBA00010716"/>
    </source>
</evidence>
<dbReference type="SUPFAM" id="SSF51338">
    <property type="entry name" value="Composite domain of metallo-dependent hydrolases"/>
    <property type="match status" value="1"/>
</dbReference>
<dbReference type="GO" id="GO:0046872">
    <property type="term" value="F:metal ion binding"/>
    <property type="evidence" value="ECO:0007669"/>
    <property type="project" value="UniProtKB-KW"/>
</dbReference>
<comment type="similarity">
    <text evidence="1 5">Belongs to the metallo-dependent hydrolases superfamily. NagA family.</text>
</comment>
<evidence type="ECO:0000256" key="3">
    <source>
        <dbReference type="ARBA" id="ARBA00022801"/>
    </source>
</evidence>
<keyword evidence="4 5" id="KW-0119">Carbohydrate metabolism</keyword>
<dbReference type="NCBIfam" id="TIGR00221">
    <property type="entry name" value="nagA"/>
    <property type="match status" value="1"/>
</dbReference>
<evidence type="ECO:0000313" key="10">
    <source>
        <dbReference type="EMBL" id="MBG6084480.1"/>
    </source>
</evidence>
<name>A0A931DCY0_9MICC</name>
<keyword evidence="2 8" id="KW-0479">Metal-binding</keyword>
<evidence type="ECO:0000256" key="7">
    <source>
        <dbReference type="PIRSR" id="PIRSR038994-2"/>
    </source>
</evidence>
<dbReference type="AlphaFoldDB" id="A0A931DCY0"/>
<dbReference type="PIRSF" id="PIRSF038994">
    <property type="entry name" value="NagA"/>
    <property type="match status" value="1"/>
</dbReference>
<feature type="binding site" evidence="8">
    <location>
        <position position="212"/>
    </location>
    <ligand>
        <name>Zn(2+)</name>
        <dbReference type="ChEBI" id="CHEBI:29105"/>
    </ligand>
</feature>
<evidence type="ECO:0000256" key="8">
    <source>
        <dbReference type="PIRSR" id="PIRSR038994-3"/>
    </source>
</evidence>
<dbReference type="EMBL" id="JADOTZ010000001">
    <property type="protein sequence ID" value="MBG6084480.1"/>
    <property type="molecule type" value="Genomic_DNA"/>
</dbReference>
<feature type="binding site" evidence="7">
    <location>
        <begin position="215"/>
        <end position="216"/>
    </location>
    <ligand>
        <name>substrate</name>
    </ligand>
</feature>
<dbReference type="PANTHER" id="PTHR11113:SF14">
    <property type="entry name" value="N-ACETYLGLUCOSAMINE-6-PHOSPHATE DEACETYLASE"/>
    <property type="match status" value="1"/>
</dbReference>
<evidence type="ECO:0000313" key="11">
    <source>
        <dbReference type="Proteomes" id="UP000625033"/>
    </source>
</evidence>
<dbReference type="InterPro" id="IPR003764">
    <property type="entry name" value="GlcNAc_6-P_deAcase"/>
</dbReference>
<dbReference type="PANTHER" id="PTHR11113">
    <property type="entry name" value="N-ACETYLGLUCOSAMINE-6-PHOSPHATE DEACETYLASE"/>
    <property type="match status" value="1"/>
</dbReference>
<comment type="cofactor">
    <cofactor evidence="8">
        <name>a divalent metal cation</name>
        <dbReference type="ChEBI" id="CHEBI:60240"/>
    </cofactor>
    <text evidence="8">Binds 1 divalent metal cation per subunit.</text>
</comment>
<feature type="active site" description="Proton donor/acceptor" evidence="6">
    <location>
        <position position="270"/>
    </location>
</feature>
<keyword evidence="3 5" id="KW-0378">Hydrolase</keyword>
<evidence type="ECO:0000259" key="9">
    <source>
        <dbReference type="Pfam" id="PF01979"/>
    </source>
</evidence>
<evidence type="ECO:0000256" key="2">
    <source>
        <dbReference type="ARBA" id="ARBA00022723"/>
    </source>
</evidence>
<protein>
    <submittedName>
        <fullName evidence="10">N-acetylglucosamine-6-phosphate deacetylase</fullName>
        <ecNumber evidence="10">3.5.1.25</ecNumber>
    </submittedName>
</protein>
<dbReference type="EC" id="3.5.1.25" evidence="10"/>
<dbReference type="RefSeq" id="WP_196835781.1">
    <property type="nucleotide sequence ID" value="NZ_JADOTZ010000001.1"/>
</dbReference>
<feature type="binding site" evidence="7">
    <location>
        <position position="247"/>
    </location>
    <ligand>
        <name>substrate</name>
    </ligand>
</feature>
<feature type="binding site" evidence="8">
    <location>
        <position position="125"/>
    </location>
    <ligand>
        <name>Zn(2+)</name>
        <dbReference type="ChEBI" id="CHEBI:29105"/>
    </ligand>
</feature>
<feature type="binding site" evidence="7">
    <location>
        <position position="136"/>
    </location>
    <ligand>
        <name>substrate</name>
    </ligand>
</feature>
<proteinExistence type="inferred from homology"/>
<dbReference type="InterPro" id="IPR006680">
    <property type="entry name" value="Amidohydro-rel"/>
</dbReference>
<dbReference type="InterPro" id="IPR032466">
    <property type="entry name" value="Metal_Hydrolase"/>
</dbReference>
<reference evidence="10" key="1">
    <citation type="submission" date="2020-11" db="EMBL/GenBank/DDBJ databases">
        <title>Sequencing the genomes of 1000 actinobacteria strains.</title>
        <authorList>
            <person name="Klenk H.-P."/>
        </authorList>
    </citation>
    <scope>NUCLEOTIDE SEQUENCE</scope>
    <source>
        <strain evidence="10">DSM 26152</strain>
    </source>
</reference>
<feature type="binding site" evidence="7">
    <location>
        <position position="223"/>
    </location>
    <ligand>
        <name>substrate</name>
    </ligand>
</feature>
<dbReference type="CDD" id="cd00854">
    <property type="entry name" value="NagA"/>
    <property type="match status" value="1"/>
</dbReference>
<dbReference type="GO" id="GO:0008448">
    <property type="term" value="F:N-acetylglucosamine-6-phosphate deacetylase activity"/>
    <property type="evidence" value="ECO:0007669"/>
    <property type="project" value="UniProtKB-EC"/>
</dbReference>
<dbReference type="InterPro" id="IPR011059">
    <property type="entry name" value="Metal-dep_hydrolase_composite"/>
</dbReference>